<comment type="caution">
    <text evidence="6">The sequence shown here is derived from an EMBL/GenBank/DDBJ whole genome shotgun (WGS) entry which is preliminary data.</text>
</comment>
<evidence type="ECO:0000256" key="4">
    <source>
        <dbReference type="ARBA" id="ARBA00023136"/>
    </source>
</evidence>
<keyword evidence="4" id="KW-0472">Membrane</keyword>
<dbReference type="PANTHER" id="PTHR36985">
    <property type="entry name" value="TRANSLOCATION AND ASSEMBLY MODULE SUBUNIT TAMB"/>
    <property type="match status" value="1"/>
</dbReference>
<reference evidence="6" key="1">
    <citation type="journal article" date="2020" name="mSystems">
        <title>Genome- and Community-Level Interaction Insights into Carbon Utilization and Element Cycling Functions of Hydrothermarchaeota in Hydrothermal Sediment.</title>
        <authorList>
            <person name="Zhou Z."/>
            <person name="Liu Y."/>
            <person name="Xu W."/>
            <person name="Pan J."/>
            <person name="Luo Z.H."/>
            <person name="Li M."/>
        </authorList>
    </citation>
    <scope>NUCLEOTIDE SEQUENCE [LARGE SCALE GENOMIC DNA]</scope>
    <source>
        <strain evidence="6">SpSt-1182</strain>
    </source>
</reference>
<accession>A0A7V0T5W9</accession>
<dbReference type="InterPro" id="IPR007452">
    <property type="entry name" value="TamB_C"/>
</dbReference>
<proteinExistence type="predicted"/>
<dbReference type="Proteomes" id="UP000885672">
    <property type="component" value="Unassembled WGS sequence"/>
</dbReference>
<comment type="subcellular location">
    <subcellularLocation>
        <location evidence="1">Membrane</location>
        <topology evidence="1">Single-pass membrane protein</topology>
    </subcellularLocation>
</comment>
<dbReference type="GO" id="GO:0005886">
    <property type="term" value="C:plasma membrane"/>
    <property type="evidence" value="ECO:0007669"/>
    <property type="project" value="InterPro"/>
</dbReference>
<dbReference type="PANTHER" id="PTHR36985:SF1">
    <property type="entry name" value="TRANSLOCATION AND ASSEMBLY MODULE SUBUNIT TAMB"/>
    <property type="match status" value="1"/>
</dbReference>
<keyword evidence="3" id="KW-1133">Transmembrane helix</keyword>
<evidence type="ECO:0000313" key="6">
    <source>
        <dbReference type="EMBL" id="HDQ99415.1"/>
    </source>
</evidence>
<evidence type="ECO:0000259" key="5">
    <source>
        <dbReference type="Pfam" id="PF04357"/>
    </source>
</evidence>
<evidence type="ECO:0000256" key="3">
    <source>
        <dbReference type="ARBA" id="ARBA00022989"/>
    </source>
</evidence>
<dbReference type="Pfam" id="PF04357">
    <property type="entry name" value="TamB"/>
    <property type="match status" value="1"/>
</dbReference>
<protein>
    <recommendedName>
        <fullName evidence="5">Translocation and assembly module TamB C-terminal domain-containing protein</fullName>
    </recommendedName>
</protein>
<dbReference type="AlphaFoldDB" id="A0A7V0T5W9"/>
<organism evidence="6">
    <name type="scientific">candidate division WOR-3 bacterium</name>
    <dbReference type="NCBI Taxonomy" id="2052148"/>
    <lineage>
        <taxon>Bacteria</taxon>
        <taxon>Bacteria division WOR-3</taxon>
    </lineage>
</organism>
<evidence type="ECO:0000256" key="2">
    <source>
        <dbReference type="ARBA" id="ARBA00022692"/>
    </source>
</evidence>
<evidence type="ECO:0000256" key="1">
    <source>
        <dbReference type="ARBA" id="ARBA00004167"/>
    </source>
</evidence>
<sequence>MPSKPARRGRGCLVTLLVLLLAAGAGFLLRQPIARFAVNVAVGYLARSLDARVEYESIEGDIFSHPTVVGLRVHLNGDSLRVGRVTMRYAPLGFLFGRIPVSELEVVRPELFFAALPGPDTAPPAEDRPVSLPRLELDRLTIEDGRIYLADTLRVDSLELVASGRSTPQSAVVELLTLRAVATREELGLRRLSARARLTPRTLVLEELDLRTDRSQLRGEARFAFENGGVHLELERLTLDLAELTGPLELSPGEVQGMFRARGEAGLGADRRTARLDFSTAALGFEGVRLPDLTGNLRFDDPVLRLDVSGRDSALGEFVLDGSLNRENLRFSVRGRFRGIRAAGFDPTLPDLVLDADLSATGTGLERVEADIGGRVPGLGIDTFRLAGGRDRDRVEVTRFDATGRSGRVQASGSWSAGGRVRGEALFTDLDVGPFVQLAGVTAAGRLSGLLQAEGTADSLAVAGGLRLREFEFDDLHLGAAVFHADAVVGRGLHGRVAVGAEEIRWGEMEVSAAQLTLLDTEFDIRVERPLDRLTARGTHELTRDRLRLAVAGFEFATARETLALVEPFGVDWSADSLAVRGVRYEVADGTVEFDLLQSGAAGPQLELSARGLNLARVRELLSLDFELEGTADLSVTGRDTLAGKLLLTDLAVPGMRMALRHTVLDLRLLLSGPEGAGRLFVDGLRFVHDRDTSVITGHADFTTRDSFALVGVDITAVLADPGAWPLAFLQGIVDLRSGTIYGTLGLRGDLATPELSGRVRISRGQLWVPALNTMLERVNAEITANRGRVNLEKVAGAAGTGVVTAEGFLEFGRDWQLDTLALLIRSEDAVIRPLPEVHAVVSGDVRLALAPGRPFSIEGDLWAREALVTVGFGNEAPPTAPAPGEDSVVFDLRIRAERGVWLRNRMADIELSLDLSLRKTMQDETWTGHLSTRQGNIYYLDRTLRVTRGEIMFQSIGSLDPDLDIVAELPVRARNGDGGVLPERILLTLGGTLNRPEFRFSSEPMVWDENEIITYLSLDVTPAEYDAFDNREAIARYLSGRLLGFAQTQFTKQVRQWLTVDALRFESELTGGEGQRVTVGKYVGRDLYITYTQNFTGEMLPEFRVEYYIDRRNEVIGERNDQGRFSVRYRHRLRY</sequence>
<keyword evidence="2" id="KW-0812">Transmembrane</keyword>
<gene>
    <name evidence="6" type="ORF">ENN51_03920</name>
</gene>
<feature type="domain" description="Translocation and assembly module TamB C-terminal" evidence="5">
    <location>
        <begin position="877"/>
        <end position="1133"/>
    </location>
</feature>
<dbReference type="EMBL" id="DSBX01000148">
    <property type="protein sequence ID" value="HDQ99415.1"/>
    <property type="molecule type" value="Genomic_DNA"/>
</dbReference>
<dbReference type="GO" id="GO:0009306">
    <property type="term" value="P:protein secretion"/>
    <property type="evidence" value="ECO:0007669"/>
    <property type="project" value="InterPro"/>
</dbReference>
<dbReference type="GO" id="GO:0097347">
    <property type="term" value="C:TAM protein secretion complex"/>
    <property type="evidence" value="ECO:0007669"/>
    <property type="project" value="TreeGrafter"/>
</dbReference>
<name>A0A7V0T5W9_UNCW3</name>